<dbReference type="PROSITE" id="PS51490">
    <property type="entry name" value="KHA"/>
    <property type="match status" value="1"/>
</dbReference>
<dbReference type="InterPro" id="IPR021789">
    <property type="entry name" value="KHA_dom"/>
</dbReference>
<organism evidence="2">
    <name type="scientific">Sesamum radiatum</name>
    <name type="common">Black benniseed</name>
    <dbReference type="NCBI Taxonomy" id="300843"/>
    <lineage>
        <taxon>Eukaryota</taxon>
        <taxon>Viridiplantae</taxon>
        <taxon>Streptophyta</taxon>
        <taxon>Embryophyta</taxon>
        <taxon>Tracheophyta</taxon>
        <taxon>Spermatophyta</taxon>
        <taxon>Magnoliopsida</taxon>
        <taxon>eudicotyledons</taxon>
        <taxon>Gunneridae</taxon>
        <taxon>Pentapetalae</taxon>
        <taxon>asterids</taxon>
        <taxon>lamiids</taxon>
        <taxon>Lamiales</taxon>
        <taxon>Pedaliaceae</taxon>
        <taxon>Sesamum</taxon>
    </lineage>
</organism>
<keyword evidence="2" id="KW-0813">Transport</keyword>
<protein>
    <submittedName>
        <fullName evidence="2">Potassium channel SKOR</fullName>
    </submittedName>
</protein>
<feature type="domain" description="KHA" evidence="1">
    <location>
        <begin position="12"/>
        <end position="85"/>
    </location>
</feature>
<dbReference type="Pfam" id="PF11834">
    <property type="entry name" value="KHA"/>
    <property type="match status" value="1"/>
</dbReference>
<proteinExistence type="predicted"/>
<accession>A0AAW2VR03</accession>
<name>A0AAW2VR03_SESRA</name>
<reference evidence="2" key="1">
    <citation type="submission" date="2020-06" db="EMBL/GenBank/DDBJ databases">
        <authorList>
            <person name="Li T."/>
            <person name="Hu X."/>
            <person name="Zhang T."/>
            <person name="Song X."/>
            <person name="Zhang H."/>
            <person name="Dai N."/>
            <person name="Sheng W."/>
            <person name="Hou X."/>
            <person name="Wei L."/>
        </authorList>
    </citation>
    <scope>NUCLEOTIDE SEQUENCE</scope>
    <source>
        <strain evidence="2">G02</strain>
        <tissue evidence="2">Leaf</tissue>
    </source>
</reference>
<reference evidence="2" key="2">
    <citation type="journal article" date="2024" name="Plant">
        <title>Genomic evolution and insights into agronomic trait innovations of Sesamum species.</title>
        <authorList>
            <person name="Miao H."/>
            <person name="Wang L."/>
            <person name="Qu L."/>
            <person name="Liu H."/>
            <person name="Sun Y."/>
            <person name="Le M."/>
            <person name="Wang Q."/>
            <person name="Wei S."/>
            <person name="Zheng Y."/>
            <person name="Lin W."/>
            <person name="Duan Y."/>
            <person name="Cao H."/>
            <person name="Xiong S."/>
            <person name="Wang X."/>
            <person name="Wei L."/>
            <person name="Li C."/>
            <person name="Ma Q."/>
            <person name="Ju M."/>
            <person name="Zhao R."/>
            <person name="Li G."/>
            <person name="Mu C."/>
            <person name="Tian Q."/>
            <person name="Mei H."/>
            <person name="Zhang T."/>
            <person name="Gao T."/>
            <person name="Zhang H."/>
        </authorList>
    </citation>
    <scope>NUCLEOTIDE SEQUENCE</scope>
    <source>
        <strain evidence="2">G02</strain>
    </source>
</reference>
<comment type="caution">
    <text evidence="2">The sequence shown here is derived from an EMBL/GenBank/DDBJ whole genome shotgun (WGS) entry which is preliminary data.</text>
</comment>
<keyword evidence="2" id="KW-0407">Ion channel</keyword>
<gene>
    <name evidence="2" type="ORF">Sradi_0674500</name>
</gene>
<keyword evidence="2" id="KW-0406">Ion transport</keyword>
<sequence>MVSFTDRKHKKKCTVFPFHPWDPKEGRKHGIVMWVPNTIDELIKAASKQLGLPDGSFILSEDGGNILDVDLLVDGQSLYMINETN</sequence>
<evidence type="ECO:0000313" key="2">
    <source>
        <dbReference type="EMBL" id="KAL0430485.1"/>
    </source>
</evidence>
<dbReference type="AlphaFoldDB" id="A0AAW2VR03"/>
<dbReference type="EMBL" id="JACGWJ010000003">
    <property type="protein sequence ID" value="KAL0430485.1"/>
    <property type="molecule type" value="Genomic_DNA"/>
</dbReference>
<dbReference type="GO" id="GO:0034220">
    <property type="term" value="P:monoatomic ion transmembrane transport"/>
    <property type="evidence" value="ECO:0007669"/>
    <property type="project" value="UniProtKB-KW"/>
</dbReference>
<evidence type="ECO:0000259" key="1">
    <source>
        <dbReference type="PROSITE" id="PS51490"/>
    </source>
</evidence>